<proteinExistence type="predicted"/>
<accession>A0A8S5NEZ6</accession>
<dbReference type="EMBL" id="BK015156">
    <property type="protein sequence ID" value="DAD93302.1"/>
    <property type="molecule type" value="Genomic_DNA"/>
</dbReference>
<organism evidence="1">
    <name type="scientific">Myoviridae sp. cte0p10</name>
    <dbReference type="NCBI Taxonomy" id="2826674"/>
    <lineage>
        <taxon>Viruses</taxon>
        <taxon>Duplodnaviria</taxon>
        <taxon>Heunggongvirae</taxon>
        <taxon>Uroviricota</taxon>
        <taxon>Caudoviricetes</taxon>
    </lineage>
</organism>
<name>A0A8S5NEZ6_9CAUD</name>
<evidence type="ECO:0000313" key="1">
    <source>
        <dbReference type="EMBL" id="DAD93302.1"/>
    </source>
</evidence>
<sequence length="41" mass="4880">MKETYTKAELIKAWQSGYEEGYQDALIDENNDYLKDEPKHD</sequence>
<reference evidence="1" key="1">
    <citation type="journal article" date="2021" name="Proc. Natl. Acad. Sci. U.S.A.">
        <title>A Catalog of Tens of Thousands of Viruses from Human Metagenomes Reveals Hidden Associations with Chronic Diseases.</title>
        <authorList>
            <person name="Tisza M.J."/>
            <person name="Buck C.B."/>
        </authorList>
    </citation>
    <scope>NUCLEOTIDE SEQUENCE</scope>
    <source>
        <strain evidence="1">Cte0p10</strain>
    </source>
</reference>
<protein>
    <submittedName>
        <fullName evidence="1">Uncharacterized protein</fullName>
    </submittedName>
</protein>